<dbReference type="SUPFAM" id="SSF55486">
    <property type="entry name" value="Metalloproteases ('zincins'), catalytic domain"/>
    <property type="match status" value="1"/>
</dbReference>
<dbReference type="GO" id="GO:0006508">
    <property type="term" value="P:proteolysis"/>
    <property type="evidence" value="ECO:0007669"/>
    <property type="project" value="InterPro"/>
</dbReference>
<dbReference type="Proteomes" id="UP000821866">
    <property type="component" value="Chromosome 8"/>
</dbReference>
<dbReference type="PROSITE" id="PS51885">
    <property type="entry name" value="NEPRILYSIN"/>
    <property type="match status" value="1"/>
</dbReference>
<evidence type="ECO:0000313" key="4">
    <source>
        <dbReference type="Proteomes" id="UP000821866"/>
    </source>
</evidence>
<keyword evidence="4" id="KW-1185">Reference proteome</keyword>
<name>A0A9J6DAC6_RHIMP</name>
<feature type="transmembrane region" description="Helical" evidence="2">
    <location>
        <begin position="52"/>
        <end position="71"/>
    </location>
</feature>
<comment type="caution">
    <text evidence="3">The sequence shown here is derived from an EMBL/GenBank/DDBJ whole genome shotgun (WGS) entry which is preliminary data.</text>
</comment>
<evidence type="ECO:0000256" key="1">
    <source>
        <dbReference type="SAM" id="MobiDB-lite"/>
    </source>
</evidence>
<evidence type="ECO:0000313" key="3">
    <source>
        <dbReference type="EMBL" id="KAH8018798.1"/>
    </source>
</evidence>
<keyword evidence="2" id="KW-0812">Transmembrane</keyword>
<reference evidence="3" key="1">
    <citation type="journal article" date="2020" name="Cell">
        <title>Large-Scale Comparative Analyses of Tick Genomes Elucidate Their Genetic Diversity and Vector Capacities.</title>
        <authorList>
            <consortium name="Tick Genome and Microbiome Consortium (TIGMIC)"/>
            <person name="Jia N."/>
            <person name="Wang J."/>
            <person name="Shi W."/>
            <person name="Du L."/>
            <person name="Sun Y."/>
            <person name="Zhan W."/>
            <person name="Jiang J.F."/>
            <person name="Wang Q."/>
            <person name="Zhang B."/>
            <person name="Ji P."/>
            <person name="Bell-Sakyi L."/>
            <person name="Cui X.M."/>
            <person name="Yuan T.T."/>
            <person name="Jiang B.G."/>
            <person name="Yang W.F."/>
            <person name="Lam T.T."/>
            <person name="Chang Q.C."/>
            <person name="Ding S.J."/>
            <person name="Wang X.J."/>
            <person name="Zhu J.G."/>
            <person name="Ruan X.D."/>
            <person name="Zhao L."/>
            <person name="Wei J.T."/>
            <person name="Ye R.Z."/>
            <person name="Que T.C."/>
            <person name="Du C.H."/>
            <person name="Zhou Y.H."/>
            <person name="Cheng J.X."/>
            <person name="Dai P.F."/>
            <person name="Guo W.B."/>
            <person name="Han X.H."/>
            <person name="Huang E.J."/>
            <person name="Li L.F."/>
            <person name="Wei W."/>
            <person name="Gao Y.C."/>
            <person name="Liu J.Z."/>
            <person name="Shao H.Z."/>
            <person name="Wang X."/>
            <person name="Wang C.C."/>
            <person name="Yang T.C."/>
            <person name="Huo Q.B."/>
            <person name="Li W."/>
            <person name="Chen H.Y."/>
            <person name="Chen S.E."/>
            <person name="Zhou L.G."/>
            <person name="Ni X.B."/>
            <person name="Tian J.H."/>
            <person name="Sheng Y."/>
            <person name="Liu T."/>
            <person name="Pan Y.S."/>
            <person name="Xia L.Y."/>
            <person name="Li J."/>
            <person name="Zhao F."/>
            <person name="Cao W.C."/>
        </authorList>
    </citation>
    <scope>NUCLEOTIDE SEQUENCE</scope>
    <source>
        <strain evidence="3">Rmic-2018</strain>
    </source>
</reference>
<feature type="region of interest" description="Disordered" evidence="1">
    <location>
        <begin position="414"/>
        <end position="439"/>
    </location>
</feature>
<feature type="compositionally biased region" description="Polar residues" evidence="1">
    <location>
        <begin position="1"/>
        <end position="25"/>
    </location>
</feature>
<proteinExistence type="predicted"/>
<feature type="compositionally biased region" description="Basic and acidic residues" evidence="1">
    <location>
        <begin position="715"/>
        <end position="725"/>
    </location>
</feature>
<evidence type="ECO:0000256" key="2">
    <source>
        <dbReference type="SAM" id="Phobius"/>
    </source>
</evidence>
<feature type="compositionally biased region" description="Basic and acidic residues" evidence="1">
    <location>
        <begin position="607"/>
        <end position="616"/>
    </location>
</feature>
<sequence length="1285" mass="141889">MSTEKLQETSFLSEFSDVDLNSSQLTDEDEDEERRSLTTSSHGRRQECSKTILIASMAITLLVLSMLAIAWKKTDKREFVPPSDVVVPPVEDPPYHRVFIGRLGGAKSPRNWSTLPRNKQFMVPGMRAFAGEPTTEFSMIEIADVNFDSLRTQKTASPVTYEIGDPEVNEPFRQEAVTTHWRAALRRKDVGLTSKSLPVWNNVNDSLPVTPNLVRRFIGRRGFSTVATTTAVTTSIGSIKAIGNDNISVYVIRVGGNINGSANASRSGNSTPNAVSEIDITATSSKVTFGTVNKRFSSEGVAEPFIKWNQLPETSDNEPPSLGVTSSGAFASTSVTERVSKSVHDVNLFSEDKSVVSLTAAPTVRDTSLFGEPSIGSHEYETKGHVTTHSPVVDRRRQDINDKEIGRIVPAFDFDESQKNVSSEQSDKPKLDAHSVPPEERISRSTVIIVSYANEREGLYGSKEQNATSPSLTGFAGQKTTVVGVDVKTHRVDKEKPESLFNGINSPKHLADGTTMSEPSELLRSVSTLAAEIMFVPLNGSNITTIISDKPIDVSQNNVLSLSSSLPEKWTAANGSMLTVVSSSPTDVVSNGDRNLPTLWTFEQETEANKSARENEAVAMSSQNRSIDNGTAAIVSQPNAVTQQNESETPPMSLRDGQIQDNITLDIGHKPSESEAASKELSLNELLNSTQATSTRYNHETILPTGSNNSLSGDIAEHSENRVEKTSSGNGSADIKHNLNDLRMLPFYFPSQQKNETESPVSNALNKDMITQTTVASVATLVSEDVPGAVVRCPTADCMEEAMALQAALDDVRLTDWPYDEEPLDLDVPEAIAFATRKMDVNPFFVPSLEIDTTTTSGWVFVIREPRAVITEDAYFAVDVVSTYQKLVMQAMSLVNSDKNIQALAEPVLYVDQEVHKFDVGSYLSTLMDGIAVLDNEVEFVIPTTSFLEDVQNVTMTFENVAAEPGFDPTTCGSAAEYLSHSTTTAGLTKKRRRLEADSLVEGFRVVLALSPLLPHNDGRDLAHLHFAREIPTRTPAKRWRFCLRLLEGIYKLPLLQLQVESFEKKDNFHTLRDLKFHSFSSPLIGNAEVRERHYHGVPDVDPSNVLTDYVLTLNIVLKNYWSYYGSIGPQFKPLYFPRSGRRIMEGLYGMLEREASFFGQHNEVVKASSWDYTTTDGYLSLRSCLKEQFRKAAMPHLVPGQTSGLHPSRPLRQDMKDNAIINVVIESQCEVTSQEAALADEIIRASHPRRYRVNHALQNNAIFSQAFMCDNTTEMNPKKKCKVW</sequence>
<dbReference type="InterPro" id="IPR024079">
    <property type="entry name" value="MetalloPept_cat_dom_sf"/>
</dbReference>
<dbReference type="GO" id="GO:0004222">
    <property type="term" value="F:metalloendopeptidase activity"/>
    <property type="evidence" value="ECO:0007669"/>
    <property type="project" value="InterPro"/>
</dbReference>
<feature type="region of interest" description="Disordered" evidence="1">
    <location>
        <begin position="607"/>
        <end position="626"/>
    </location>
</feature>
<dbReference type="InterPro" id="IPR000718">
    <property type="entry name" value="Peptidase_M13"/>
</dbReference>
<keyword evidence="2" id="KW-1133">Transmembrane helix</keyword>
<protein>
    <recommendedName>
        <fullName evidence="5">Peptidase M13 C-terminal domain-containing protein</fullName>
    </recommendedName>
</protein>
<gene>
    <name evidence="3" type="ORF">HPB51_012188</name>
</gene>
<dbReference type="Gene3D" id="3.40.390.10">
    <property type="entry name" value="Collagenase (Catalytic Domain)"/>
    <property type="match status" value="1"/>
</dbReference>
<organism evidence="3 4">
    <name type="scientific">Rhipicephalus microplus</name>
    <name type="common">Cattle tick</name>
    <name type="synonym">Boophilus microplus</name>
    <dbReference type="NCBI Taxonomy" id="6941"/>
    <lineage>
        <taxon>Eukaryota</taxon>
        <taxon>Metazoa</taxon>
        <taxon>Ecdysozoa</taxon>
        <taxon>Arthropoda</taxon>
        <taxon>Chelicerata</taxon>
        <taxon>Arachnida</taxon>
        <taxon>Acari</taxon>
        <taxon>Parasitiformes</taxon>
        <taxon>Ixodida</taxon>
        <taxon>Ixodoidea</taxon>
        <taxon>Ixodidae</taxon>
        <taxon>Rhipicephalinae</taxon>
        <taxon>Rhipicephalus</taxon>
        <taxon>Boophilus</taxon>
    </lineage>
</organism>
<feature type="compositionally biased region" description="Basic and acidic residues" evidence="1">
    <location>
        <begin position="425"/>
        <end position="439"/>
    </location>
</feature>
<reference evidence="3" key="2">
    <citation type="submission" date="2021-09" db="EMBL/GenBank/DDBJ databases">
        <authorList>
            <person name="Jia N."/>
            <person name="Wang J."/>
            <person name="Shi W."/>
            <person name="Du L."/>
            <person name="Sun Y."/>
            <person name="Zhan W."/>
            <person name="Jiang J."/>
            <person name="Wang Q."/>
            <person name="Zhang B."/>
            <person name="Ji P."/>
            <person name="Sakyi L.B."/>
            <person name="Cui X."/>
            <person name="Yuan T."/>
            <person name="Jiang B."/>
            <person name="Yang W."/>
            <person name="Lam T.T.-Y."/>
            <person name="Chang Q."/>
            <person name="Ding S."/>
            <person name="Wang X."/>
            <person name="Zhu J."/>
            <person name="Ruan X."/>
            <person name="Zhao L."/>
            <person name="Wei J."/>
            <person name="Que T."/>
            <person name="Du C."/>
            <person name="Cheng J."/>
            <person name="Dai P."/>
            <person name="Han X."/>
            <person name="Huang E."/>
            <person name="Gao Y."/>
            <person name="Liu J."/>
            <person name="Shao H."/>
            <person name="Ye R."/>
            <person name="Li L."/>
            <person name="Wei W."/>
            <person name="Wang X."/>
            <person name="Wang C."/>
            <person name="Huo Q."/>
            <person name="Li W."/>
            <person name="Guo W."/>
            <person name="Chen H."/>
            <person name="Chen S."/>
            <person name="Zhou L."/>
            <person name="Zhou L."/>
            <person name="Ni X."/>
            <person name="Tian J."/>
            <person name="Zhou Y."/>
            <person name="Sheng Y."/>
            <person name="Liu T."/>
            <person name="Pan Y."/>
            <person name="Xia L."/>
            <person name="Li J."/>
            <person name="Zhao F."/>
            <person name="Cao W."/>
        </authorList>
    </citation>
    <scope>NUCLEOTIDE SEQUENCE</scope>
    <source>
        <strain evidence="3">Rmic-2018</strain>
        <tissue evidence="3">Larvae</tissue>
    </source>
</reference>
<dbReference type="EMBL" id="JABSTU010000010">
    <property type="protein sequence ID" value="KAH8018798.1"/>
    <property type="molecule type" value="Genomic_DNA"/>
</dbReference>
<evidence type="ECO:0008006" key="5">
    <source>
        <dbReference type="Google" id="ProtNLM"/>
    </source>
</evidence>
<feature type="region of interest" description="Disordered" evidence="1">
    <location>
        <begin position="1"/>
        <end position="43"/>
    </location>
</feature>
<accession>A0A9J6DAC6</accession>
<keyword evidence="2" id="KW-0472">Membrane</keyword>
<feature type="region of interest" description="Disordered" evidence="1">
    <location>
        <begin position="695"/>
        <end position="733"/>
    </location>
</feature>